<keyword evidence="1" id="KW-1133">Transmembrane helix</keyword>
<dbReference type="STRING" id="1798507.A3A34_01120"/>
<feature type="transmembrane region" description="Helical" evidence="1">
    <location>
        <begin position="47"/>
        <end position="70"/>
    </location>
</feature>
<organism evidence="2 3">
    <name type="scientific">Candidatus Kaiserbacteria bacterium RIFCSPLOWO2_01_FULL_50_24</name>
    <dbReference type="NCBI Taxonomy" id="1798507"/>
    <lineage>
        <taxon>Bacteria</taxon>
        <taxon>Candidatus Kaiseribacteriota</taxon>
    </lineage>
</organism>
<evidence type="ECO:0000313" key="3">
    <source>
        <dbReference type="Proteomes" id="UP000178587"/>
    </source>
</evidence>
<comment type="caution">
    <text evidence="2">The sequence shown here is derived from an EMBL/GenBank/DDBJ whole genome shotgun (WGS) entry which is preliminary data.</text>
</comment>
<name>A0A1F6EIU8_9BACT</name>
<feature type="transmembrane region" description="Helical" evidence="1">
    <location>
        <begin position="12"/>
        <end position="35"/>
    </location>
</feature>
<keyword evidence="1" id="KW-0812">Transmembrane</keyword>
<evidence type="ECO:0000313" key="2">
    <source>
        <dbReference type="EMBL" id="OGG73527.1"/>
    </source>
</evidence>
<gene>
    <name evidence="2" type="ORF">A3A34_01120</name>
</gene>
<dbReference type="Proteomes" id="UP000178587">
    <property type="component" value="Unassembled WGS sequence"/>
</dbReference>
<protein>
    <submittedName>
        <fullName evidence="2">Uncharacterized protein</fullName>
    </submittedName>
</protein>
<proteinExistence type="predicted"/>
<sequence>MIEYLIDFFAGISWYVYAHTITGLWVAGSSLAGWVEDSCGANEEDVSGFSVYFLFVLFAIFWPLILLTAIPDGGLSRRWVFPGPLARRLVRKNREAKRRLWDEWNAHFKKTGVSPYSSEGRLTRLLSPWPPIRR</sequence>
<dbReference type="EMBL" id="MFLU01000017">
    <property type="protein sequence ID" value="OGG73527.1"/>
    <property type="molecule type" value="Genomic_DNA"/>
</dbReference>
<dbReference type="AlphaFoldDB" id="A0A1F6EIU8"/>
<evidence type="ECO:0000256" key="1">
    <source>
        <dbReference type="SAM" id="Phobius"/>
    </source>
</evidence>
<keyword evidence="1" id="KW-0472">Membrane</keyword>
<accession>A0A1F6EIU8</accession>
<reference evidence="2 3" key="1">
    <citation type="journal article" date="2016" name="Nat. Commun.">
        <title>Thousands of microbial genomes shed light on interconnected biogeochemical processes in an aquifer system.</title>
        <authorList>
            <person name="Anantharaman K."/>
            <person name="Brown C.T."/>
            <person name="Hug L.A."/>
            <person name="Sharon I."/>
            <person name="Castelle C.J."/>
            <person name="Probst A.J."/>
            <person name="Thomas B.C."/>
            <person name="Singh A."/>
            <person name="Wilkins M.J."/>
            <person name="Karaoz U."/>
            <person name="Brodie E.L."/>
            <person name="Williams K.H."/>
            <person name="Hubbard S.S."/>
            <person name="Banfield J.F."/>
        </authorList>
    </citation>
    <scope>NUCLEOTIDE SEQUENCE [LARGE SCALE GENOMIC DNA]</scope>
</reference>